<proteinExistence type="predicted"/>
<protein>
    <submittedName>
        <fullName evidence="3">Putative acyltransferase</fullName>
    </submittedName>
</protein>
<feature type="transmembrane region" description="Helical" evidence="1">
    <location>
        <begin position="361"/>
        <end position="379"/>
    </location>
</feature>
<dbReference type="GO" id="GO:0016747">
    <property type="term" value="F:acyltransferase activity, transferring groups other than amino-acyl groups"/>
    <property type="evidence" value="ECO:0007669"/>
    <property type="project" value="InterPro"/>
</dbReference>
<name>A0A066XTM3_COLSU</name>
<keyword evidence="1" id="KW-0812">Transmembrane</keyword>
<evidence type="ECO:0000313" key="4">
    <source>
        <dbReference type="Proteomes" id="UP000027238"/>
    </source>
</evidence>
<evidence type="ECO:0000313" key="3">
    <source>
        <dbReference type="EMBL" id="KDN71059.1"/>
    </source>
</evidence>
<dbReference type="EMBL" id="JMSE01000261">
    <property type="protein sequence ID" value="KDN71059.1"/>
    <property type="molecule type" value="Genomic_DNA"/>
</dbReference>
<dbReference type="Proteomes" id="UP000027238">
    <property type="component" value="Unassembled WGS sequence"/>
</dbReference>
<dbReference type="Pfam" id="PF01757">
    <property type="entry name" value="Acyl_transf_3"/>
    <property type="match status" value="1"/>
</dbReference>
<sequence>MRSWFTENQPGESYVPLIDEEQAESSMGLPVSKKHSPGAWNFYRGWHAKDTARRVFWVMMPSFLARALGHADDDSVIPAASETSYLNGLRGVASLIVALQHTIDADYPLIHHAWGDGDENHSLLQLPLVRIVHSGIFMVCIFFIISGFALTYSPLKKSHAGQGAAAVSSLPSSVFRRPFRLFIPLIPVLAVSTLLVYFHAFYKLFENTPMQPVATGLWGHIYYVYSSLHMIITSGTNDTVMPQGWTLSAEYQGSLLVFLCCMAFAQAHALVRISFVFSLLIFYFNQGAWPQCLFLTGMLLADVRHGRERLPSLPGPARMVVTVALCILLIIGLFLGGWPALGNGWAGAGWSSLTWLSTFGVHPLRYFTSVGAVAVLVALENLPALQRGFNTRLALYLGEVSYSVYLVHWVAGKCFLTAGLKYWMTYTGGLLT</sequence>
<feature type="transmembrane region" description="Helical" evidence="1">
    <location>
        <begin position="317"/>
        <end position="341"/>
    </location>
</feature>
<dbReference type="AlphaFoldDB" id="A0A066XTM3"/>
<keyword evidence="1" id="KW-0472">Membrane</keyword>
<dbReference type="PANTHER" id="PTHR23028">
    <property type="entry name" value="ACETYLTRANSFERASE"/>
    <property type="match status" value="1"/>
</dbReference>
<dbReference type="InterPro" id="IPR002656">
    <property type="entry name" value="Acyl_transf_3_dom"/>
</dbReference>
<evidence type="ECO:0000259" key="2">
    <source>
        <dbReference type="Pfam" id="PF01757"/>
    </source>
</evidence>
<feature type="domain" description="Acyltransferase 3" evidence="2">
    <location>
        <begin position="85"/>
        <end position="422"/>
    </location>
</feature>
<feature type="transmembrane region" description="Helical" evidence="1">
    <location>
        <begin position="131"/>
        <end position="152"/>
    </location>
</feature>
<dbReference type="eggNOG" id="ENOG502RYMZ">
    <property type="taxonomic scope" value="Eukaryota"/>
</dbReference>
<feature type="transmembrane region" description="Helical" evidence="1">
    <location>
        <begin position="253"/>
        <end position="282"/>
    </location>
</feature>
<feature type="transmembrane region" description="Helical" evidence="1">
    <location>
        <begin position="181"/>
        <end position="202"/>
    </location>
</feature>
<dbReference type="STRING" id="1173701.A0A066XTM3"/>
<gene>
    <name evidence="3" type="ORF">CSUB01_12530</name>
</gene>
<feature type="transmembrane region" description="Helical" evidence="1">
    <location>
        <begin position="222"/>
        <end position="241"/>
    </location>
</feature>
<evidence type="ECO:0000256" key="1">
    <source>
        <dbReference type="SAM" id="Phobius"/>
    </source>
</evidence>
<reference evidence="4" key="1">
    <citation type="journal article" date="2014" name="Genome Announc.">
        <title>Draft genome sequence of Colletotrichum sublineola, a destructive pathogen of cultivated sorghum.</title>
        <authorList>
            <person name="Baroncelli R."/>
            <person name="Sanz-Martin J.M."/>
            <person name="Rech G.E."/>
            <person name="Sukno S.A."/>
            <person name="Thon M.R."/>
        </authorList>
    </citation>
    <scope>NUCLEOTIDE SEQUENCE [LARGE SCALE GENOMIC DNA]</scope>
    <source>
        <strain evidence="4">TX430BB</strain>
    </source>
</reference>
<keyword evidence="1" id="KW-1133">Transmembrane helix</keyword>
<dbReference type="PANTHER" id="PTHR23028:SF134">
    <property type="entry name" value="PUTATIVE (AFU_ORTHOLOGUE AFUA_4G08520)-RELATED"/>
    <property type="match status" value="1"/>
</dbReference>
<keyword evidence="3" id="KW-0012">Acyltransferase</keyword>
<keyword evidence="3" id="KW-0808">Transferase</keyword>
<keyword evidence="4" id="KW-1185">Reference proteome</keyword>
<comment type="caution">
    <text evidence="3">The sequence shown here is derived from an EMBL/GenBank/DDBJ whole genome shotgun (WGS) entry which is preliminary data.</text>
</comment>
<dbReference type="HOGENOM" id="CLU_005679_13_7_1"/>
<accession>A0A066XTM3</accession>
<dbReference type="OrthoDB" id="5819582at2759"/>
<organism evidence="3 4">
    <name type="scientific">Colletotrichum sublineola</name>
    <name type="common">Sorghum anthracnose fungus</name>
    <dbReference type="NCBI Taxonomy" id="1173701"/>
    <lineage>
        <taxon>Eukaryota</taxon>
        <taxon>Fungi</taxon>
        <taxon>Dikarya</taxon>
        <taxon>Ascomycota</taxon>
        <taxon>Pezizomycotina</taxon>
        <taxon>Sordariomycetes</taxon>
        <taxon>Hypocreomycetidae</taxon>
        <taxon>Glomerellales</taxon>
        <taxon>Glomerellaceae</taxon>
        <taxon>Colletotrichum</taxon>
        <taxon>Colletotrichum graminicola species complex</taxon>
    </lineage>
</organism>
<dbReference type="InterPro" id="IPR050879">
    <property type="entry name" value="Acyltransferase_3"/>
</dbReference>
<feature type="transmembrane region" description="Helical" evidence="1">
    <location>
        <begin position="400"/>
        <end position="424"/>
    </location>
</feature>
<dbReference type="OMA" id="PYDPNLW"/>